<keyword evidence="2" id="KW-1185">Reference proteome</keyword>
<organism evidence="1 2">
    <name type="scientific">Streptomyces rimosus subsp. rimosus</name>
    <dbReference type="NCBI Taxonomy" id="132474"/>
    <lineage>
        <taxon>Bacteria</taxon>
        <taxon>Bacillati</taxon>
        <taxon>Actinomycetota</taxon>
        <taxon>Actinomycetes</taxon>
        <taxon>Kitasatosporales</taxon>
        <taxon>Streptomycetaceae</taxon>
        <taxon>Streptomyces</taxon>
    </lineage>
</organism>
<reference evidence="1 2" key="1">
    <citation type="submission" date="2022-03" db="EMBL/GenBank/DDBJ databases">
        <title>Complete genome of Streptomyces rimosus ssp. rimosus R7 (=ATCC 10970).</title>
        <authorList>
            <person name="Beganovic S."/>
            <person name="Ruckert C."/>
            <person name="Busche T."/>
            <person name="Kalinowski J."/>
            <person name="Wittmann C."/>
        </authorList>
    </citation>
    <scope>NUCLEOTIDE SEQUENCE [LARGE SCALE GENOMIC DNA]</scope>
    <source>
        <strain evidence="1 2">R7</strain>
    </source>
</reference>
<evidence type="ECO:0000313" key="2">
    <source>
        <dbReference type="Proteomes" id="UP000829494"/>
    </source>
</evidence>
<dbReference type="Proteomes" id="UP000829494">
    <property type="component" value="Chromosome"/>
</dbReference>
<name>A0ABY3Z0S6_STRRM</name>
<accession>A0ABY3Z0S6</accession>
<evidence type="ECO:0000313" key="1">
    <source>
        <dbReference type="EMBL" id="UNZ03353.1"/>
    </source>
</evidence>
<proteinExistence type="predicted"/>
<protein>
    <recommendedName>
        <fullName evidence="3">Resolvase/invertase-type recombinase catalytic domain-containing protein</fullName>
    </recommendedName>
</protein>
<dbReference type="Gene3D" id="3.40.50.1390">
    <property type="entry name" value="Resolvase, N-terminal catalytic domain"/>
    <property type="match status" value="1"/>
</dbReference>
<dbReference type="EMBL" id="CP094298">
    <property type="protein sequence ID" value="UNZ03353.1"/>
    <property type="molecule type" value="Genomic_DNA"/>
</dbReference>
<evidence type="ECO:0008006" key="3">
    <source>
        <dbReference type="Google" id="ProtNLM"/>
    </source>
</evidence>
<sequence length="139" mass="15234">MAKYESERVNTATPSPLVLIYDRNATRSSAILDLRLSGCVNYADRHGWQIAGLWVDRGDDALSATRPQFCALIEVMRVEAGRRATICLVHNWCRLAHDDALRLTLQQRVAQVRGCTATTFGDSDARAHAVLAGLSHGSA</sequence>
<dbReference type="RefSeq" id="WP_003985462.1">
    <property type="nucleotide sequence ID" value="NZ_CP043497.1"/>
</dbReference>
<gene>
    <name evidence="1" type="ORF">SRIMR7_14445</name>
</gene>
<dbReference type="InterPro" id="IPR036162">
    <property type="entry name" value="Resolvase-like_N_sf"/>
</dbReference>
<dbReference type="GeneID" id="66857549"/>